<dbReference type="InterPro" id="IPR036890">
    <property type="entry name" value="HATPase_C_sf"/>
</dbReference>
<dbReference type="Pfam" id="PF08448">
    <property type="entry name" value="PAS_4"/>
    <property type="match status" value="1"/>
</dbReference>
<feature type="domain" description="PAC" evidence="11">
    <location>
        <begin position="216"/>
        <end position="267"/>
    </location>
</feature>
<feature type="domain" description="PAC" evidence="11">
    <location>
        <begin position="339"/>
        <end position="391"/>
    </location>
</feature>
<dbReference type="PANTHER" id="PTHR43304">
    <property type="entry name" value="PHYTOCHROME-LIKE PROTEIN CPH1"/>
    <property type="match status" value="1"/>
</dbReference>
<dbReference type="Gene3D" id="1.10.287.130">
    <property type="match status" value="1"/>
</dbReference>
<dbReference type="NCBIfam" id="TIGR00229">
    <property type="entry name" value="sensory_box"/>
    <property type="match status" value="3"/>
</dbReference>
<keyword evidence="8" id="KW-0902">Two-component regulatory system</keyword>
<evidence type="ECO:0000256" key="6">
    <source>
        <dbReference type="ARBA" id="ARBA00022777"/>
    </source>
</evidence>
<dbReference type="Gene3D" id="3.30.565.10">
    <property type="entry name" value="Histidine kinase-like ATPase, C-terminal domain"/>
    <property type="match status" value="1"/>
</dbReference>
<dbReference type="Pfam" id="PF00512">
    <property type="entry name" value="HisKA"/>
    <property type="match status" value="1"/>
</dbReference>
<dbReference type="SMART" id="SM00086">
    <property type="entry name" value="PAC"/>
    <property type="match status" value="3"/>
</dbReference>
<dbReference type="SMART" id="SM00091">
    <property type="entry name" value="PAS"/>
    <property type="match status" value="3"/>
</dbReference>
<keyword evidence="3" id="KW-0597">Phosphoprotein</keyword>
<evidence type="ECO:0000256" key="3">
    <source>
        <dbReference type="ARBA" id="ARBA00022553"/>
    </source>
</evidence>
<dbReference type="InterPro" id="IPR035965">
    <property type="entry name" value="PAS-like_dom_sf"/>
</dbReference>
<proteinExistence type="predicted"/>
<evidence type="ECO:0000256" key="8">
    <source>
        <dbReference type="ARBA" id="ARBA00023012"/>
    </source>
</evidence>
<dbReference type="Pfam" id="PF13426">
    <property type="entry name" value="PAS_9"/>
    <property type="match status" value="1"/>
</dbReference>
<evidence type="ECO:0000313" key="12">
    <source>
        <dbReference type="EMBL" id="MFC7373241.1"/>
    </source>
</evidence>
<reference evidence="13" key="1">
    <citation type="journal article" date="2019" name="Int. J. Syst. Evol. Microbiol.">
        <title>The Global Catalogue of Microorganisms (GCM) 10K type strain sequencing project: providing services to taxonomists for standard genome sequencing and annotation.</title>
        <authorList>
            <consortium name="The Broad Institute Genomics Platform"/>
            <consortium name="The Broad Institute Genome Sequencing Center for Infectious Disease"/>
            <person name="Wu L."/>
            <person name="Ma J."/>
        </authorList>
    </citation>
    <scope>NUCLEOTIDE SEQUENCE [LARGE SCALE GENOMIC DNA]</scope>
    <source>
        <strain evidence="13">NBRC 106396</strain>
    </source>
</reference>
<dbReference type="InterPro" id="IPR000014">
    <property type="entry name" value="PAS"/>
</dbReference>
<evidence type="ECO:0000256" key="1">
    <source>
        <dbReference type="ARBA" id="ARBA00000085"/>
    </source>
</evidence>
<keyword evidence="5" id="KW-0547">Nucleotide-binding</keyword>
<dbReference type="CDD" id="cd00130">
    <property type="entry name" value="PAS"/>
    <property type="match status" value="2"/>
</dbReference>
<dbReference type="InterPro" id="IPR001610">
    <property type="entry name" value="PAC"/>
</dbReference>
<dbReference type="SMART" id="SM00387">
    <property type="entry name" value="HATPase_c"/>
    <property type="match status" value="1"/>
</dbReference>
<dbReference type="EMBL" id="JBHTCP010000051">
    <property type="protein sequence ID" value="MFC7373241.1"/>
    <property type="molecule type" value="Genomic_DNA"/>
</dbReference>
<dbReference type="PROSITE" id="PS50113">
    <property type="entry name" value="PAC"/>
    <property type="match status" value="3"/>
</dbReference>
<dbReference type="PROSITE" id="PS50109">
    <property type="entry name" value="HIS_KIN"/>
    <property type="match status" value="1"/>
</dbReference>
<dbReference type="InterPro" id="IPR003594">
    <property type="entry name" value="HATPase_dom"/>
</dbReference>
<dbReference type="PRINTS" id="PR00344">
    <property type="entry name" value="BCTRLSENSOR"/>
</dbReference>
<evidence type="ECO:0000256" key="4">
    <source>
        <dbReference type="ARBA" id="ARBA00022679"/>
    </source>
</evidence>
<evidence type="ECO:0000259" key="11">
    <source>
        <dbReference type="PROSITE" id="PS50113"/>
    </source>
</evidence>
<sequence>MQNTDLTKKQDFMDLLYEAVASGVIVINRDNLITHANDAVCRMFGYKKEEVIGKCHSHFCYNMIDSEGKAVAFEQMPSQRTLSTGECIEGLELGMERMGSGEHVFWLLISTKPIYCPGGVVKQVVITLVDITARKKTEEALKISEHRFRTLVDSMDDTVFTLDMDLRHTGVYGKWMQKNGVDPGYFIGRSLREVYGTELAQGHEEACYKALTGQSQIYEWSKEDRFGKKYYQAMLSPLKNSKEHLTGIVGVSRDITEQKKMAEGLLESEERFRQFSDNAKDVFWMNHYPDHTPIYMNPAFNKIWGIEAQSDFLSVFSHIHSEDEASVNEWLLQMAEGESMAEYRIVRHDESIRWIRCRAFPIYDEDGRVYRVAGIAEDITELKEKEELLRKSDKLTVVGELAAGIAHEIRNPLTSIKGFIQLLRSDMDPFHSDIILTELSRIESIINEFLILAKPHQNTLFHYKNVNEFIKQTILLLDSEANLNNVQFESHLNEVPDILCEGNQIKQVLINVLKNAIESMMCGGKIKVETGETRKGFVYIKVIDEGIGISEERLARLGEPFYSNKEKGIGLGLMVSLKIIENHHGSITFSSKKGMGTEVTILLPTKLFP</sequence>
<name>A0ABW2NUK8_9BACL</name>
<dbReference type="InterPro" id="IPR000700">
    <property type="entry name" value="PAS-assoc_C"/>
</dbReference>
<evidence type="ECO:0000313" key="13">
    <source>
        <dbReference type="Proteomes" id="UP001596549"/>
    </source>
</evidence>
<dbReference type="InterPro" id="IPR003661">
    <property type="entry name" value="HisK_dim/P_dom"/>
</dbReference>
<evidence type="ECO:0000259" key="9">
    <source>
        <dbReference type="PROSITE" id="PS50109"/>
    </source>
</evidence>
<feature type="domain" description="Histidine kinase" evidence="9">
    <location>
        <begin position="404"/>
        <end position="607"/>
    </location>
</feature>
<dbReference type="SMART" id="SM00388">
    <property type="entry name" value="HisKA"/>
    <property type="match status" value="1"/>
</dbReference>
<keyword evidence="13" id="KW-1185">Reference proteome</keyword>
<keyword evidence="6" id="KW-0418">Kinase</keyword>
<dbReference type="SUPFAM" id="SSF55874">
    <property type="entry name" value="ATPase domain of HSP90 chaperone/DNA topoisomerase II/histidine kinase"/>
    <property type="match status" value="1"/>
</dbReference>
<dbReference type="InterPro" id="IPR036097">
    <property type="entry name" value="HisK_dim/P_sf"/>
</dbReference>
<dbReference type="RefSeq" id="WP_379751292.1">
    <property type="nucleotide sequence ID" value="NZ_JBHTCP010000051.1"/>
</dbReference>
<feature type="domain" description="PAS" evidence="10">
    <location>
        <begin position="9"/>
        <end position="85"/>
    </location>
</feature>
<dbReference type="PROSITE" id="PS50112">
    <property type="entry name" value="PAS"/>
    <property type="match status" value="1"/>
</dbReference>
<keyword evidence="7" id="KW-0067">ATP-binding</keyword>
<evidence type="ECO:0000256" key="5">
    <source>
        <dbReference type="ARBA" id="ARBA00022741"/>
    </source>
</evidence>
<evidence type="ECO:0000256" key="7">
    <source>
        <dbReference type="ARBA" id="ARBA00022840"/>
    </source>
</evidence>
<protein>
    <recommendedName>
        <fullName evidence="2">histidine kinase</fullName>
        <ecNumber evidence="2">2.7.13.3</ecNumber>
    </recommendedName>
</protein>
<keyword evidence="4" id="KW-0808">Transferase</keyword>
<dbReference type="EC" id="2.7.13.3" evidence="2"/>
<dbReference type="SUPFAM" id="SSF55785">
    <property type="entry name" value="PYP-like sensor domain (PAS domain)"/>
    <property type="match status" value="3"/>
</dbReference>
<dbReference type="Pfam" id="PF08447">
    <property type="entry name" value="PAS_3"/>
    <property type="match status" value="1"/>
</dbReference>
<dbReference type="Gene3D" id="3.30.450.20">
    <property type="entry name" value="PAS domain"/>
    <property type="match status" value="3"/>
</dbReference>
<comment type="caution">
    <text evidence="12">The sequence shown here is derived from an EMBL/GenBank/DDBJ whole genome shotgun (WGS) entry which is preliminary data.</text>
</comment>
<dbReference type="SUPFAM" id="SSF47384">
    <property type="entry name" value="Homodimeric domain of signal transducing histidine kinase"/>
    <property type="match status" value="1"/>
</dbReference>
<organism evidence="12 13">
    <name type="scientific">Fictibacillus iocasae</name>
    <dbReference type="NCBI Taxonomy" id="2715437"/>
    <lineage>
        <taxon>Bacteria</taxon>
        <taxon>Bacillati</taxon>
        <taxon>Bacillota</taxon>
        <taxon>Bacilli</taxon>
        <taxon>Bacillales</taxon>
        <taxon>Fictibacillaceae</taxon>
        <taxon>Fictibacillus</taxon>
    </lineage>
</organism>
<dbReference type="InterPro" id="IPR005467">
    <property type="entry name" value="His_kinase_dom"/>
</dbReference>
<evidence type="ECO:0000259" key="10">
    <source>
        <dbReference type="PROSITE" id="PS50112"/>
    </source>
</evidence>
<dbReference type="InterPro" id="IPR013655">
    <property type="entry name" value="PAS_fold_3"/>
</dbReference>
<dbReference type="PANTHER" id="PTHR43304:SF1">
    <property type="entry name" value="PAC DOMAIN-CONTAINING PROTEIN"/>
    <property type="match status" value="1"/>
</dbReference>
<gene>
    <name evidence="12" type="ORF">ACFQPF_16490</name>
</gene>
<dbReference type="CDD" id="cd00082">
    <property type="entry name" value="HisKA"/>
    <property type="match status" value="1"/>
</dbReference>
<accession>A0ABW2NUK8</accession>
<comment type="catalytic activity">
    <reaction evidence="1">
        <text>ATP + protein L-histidine = ADP + protein N-phospho-L-histidine.</text>
        <dbReference type="EC" id="2.7.13.3"/>
    </reaction>
</comment>
<dbReference type="InterPro" id="IPR013656">
    <property type="entry name" value="PAS_4"/>
</dbReference>
<feature type="domain" description="PAC" evidence="11">
    <location>
        <begin position="89"/>
        <end position="143"/>
    </location>
</feature>
<dbReference type="InterPro" id="IPR052162">
    <property type="entry name" value="Sensor_kinase/Photoreceptor"/>
</dbReference>
<evidence type="ECO:0000256" key="2">
    <source>
        <dbReference type="ARBA" id="ARBA00012438"/>
    </source>
</evidence>
<dbReference type="Pfam" id="PF02518">
    <property type="entry name" value="HATPase_c"/>
    <property type="match status" value="1"/>
</dbReference>
<dbReference type="InterPro" id="IPR004358">
    <property type="entry name" value="Sig_transdc_His_kin-like_C"/>
</dbReference>
<dbReference type="Proteomes" id="UP001596549">
    <property type="component" value="Unassembled WGS sequence"/>
</dbReference>